<sequence length="351" mass="38884">MRTTVVSLLLLALLTVALLASRLPVCSAGTDPPHAPAVRRLLVLDSQRGNPYDEVRTALFAALVRYGYTEGRNLSTTVRFSGNDVREGERILQEELKKPYDVVFVGGTAATLSAKNVLYGKPQPVVFASPTDPVGIGVIRDFSGKPAANFTGVCYPVPVKARLKFIRRLMPKAHTFGLIYADMPQSHSYNSWIQNLLKNDREFKDIKVIFRSVPLVKGENGDRVMAARAKKLIEELDAKVDAYIKPCDQMGTRSNFSEVVFSTSKRPLIGLVRDDVMGKWGATATIYPSHESIGSQSARMIRDLFAGKKTADIVPEWPHQYGVAVDLTKARRFRIEIPVELLQLAGENIVR</sequence>
<proteinExistence type="predicted"/>
<keyword evidence="2" id="KW-1185">Reference proteome</keyword>
<protein>
    <recommendedName>
        <fullName evidence="3">ABC transporter substrate-binding protein</fullName>
    </recommendedName>
</protein>
<organism evidence="1 2">
    <name type="scientific">Geomesophilobacter sediminis</name>
    <dbReference type="NCBI Taxonomy" id="2798584"/>
    <lineage>
        <taxon>Bacteria</taxon>
        <taxon>Pseudomonadati</taxon>
        <taxon>Thermodesulfobacteriota</taxon>
        <taxon>Desulfuromonadia</taxon>
        <taxon>Geobacterales</taxon>
        <taxon>Geobacteraceae</taxon>
        <taxon>Geomesophilobacter</taxon>
    </lineage>
</organism>
<dbReference type="Proteomes" id="UP000636888">
    <property type="component" value="Unassembled WGS sequence"/>
</dbReference>
<accession>A0A8J7JCV9</accession>
<gene>
    <name evidence="1" type="ORF">JFN93_10715</name>
</gene>
<dbReference type="RefSeq" id="WP_199384076.1">
    <property type="nucleotide sequence ID" value="NZ_JAEMHM010000008.1"/>
</dbReference>
<dbReference type="Pfam" id="PF04392">
    <property type="entry name" value="ABC_sub_bind"/>
    <property type="match status" value="1"/>
</dbReference>
<dbReference type="AlphaFoldDB" id="A0A8J7JCV9"/>
<dbReference type="PANTHER" id="PTHR35271:SF1">
    <property type="entry name" value="ABC TRANSPORTER, SUBSTRATE-BINDING LIPOPROTEIN"/>
    <property type="match status" value="1"/>
</dbReference>
<name>A0A8J7JCV9_9BACT</name>
<dbReference type="Gene3D" id="3.40.50.2300">
    <property type="match status" value="2"/>
</dbReference>
<reference evidence="1" key="1">
    <citation type="submission" date="2020-12" db="EMBL/GenBank/DDBJ databases">
        <title>Geomonas sp. Red875, isolated from river sediment.</title>
        <authorList>
            <person name="Xu Z."/>
            <person name="Zhang Z."/>
            <person name="Masuda Y."/>
            <person name="Itoh H."/>
            <person name="Senoo K."/>
        </authorList>
    </citation>
    <scope>NUCLEOTIDE SEQUENCE</scope>
    <source>
        <strain evidence="1">Red875</strain>
    </source>
</reference>
<evidence type="ECO:0000313" key="1">
    <source>
        <dbReference type="EMBL" id="MBJ6725181.1"/>
    </source>
</evidence>
<dbReference type="EMBL" id="JAEMHM010000008">
    <property type="protein sequence ID" value="MBJ6725181.1"/>
    <property type="molecule type" value="Genomic_DNA"/>
</dbReference>
<comment type="caution">
    <text evidence="1">The sequence shown here is derived from an EMBL/GenBank/DDBJ whole genome shotgun (WGS) entry which is preliminary data.</text>
</comment>
<dbReference type="InterPro" id="IPR007487">
    <property type="entry name" value="ABC_transpt-TYRBP-like"/>
</dbReference>
<evidence type="ECO:0008006" key="3">
    <source>
        <dbReference type="Google" id="ProtNLM"/>
    </source>
</evidence>
<evidence type="ECO:0000313" key="2">
    <source>
        <dbReference type="Proteomes" id="UP000636888"/>
    </source>
</evidence>
<dbReference type="PANTHER" id="PTHR35271">
    <property type="entry name" value="ABC TRANSPORTER, SUBSTRATE-BINDING LIPOPROTEIN-RELATED"/>
    <property type="match status" value="1"/>
</dbReference>